<dbReference type="AlphaFoldDB" id="A0A103XBV3"/>
<evidence type="ECO:0000313" key="4">
    <source>
        <dbReference type="EMBL" id="KVH87860.1"/>
    </source>
</evidence>
<evidence type="ECO:0000256" key="2">
    <source>
        <dbReference type="ARBA" id="ARBA00023054"/>
    </source>
</evidence>
<evidence type="ECO:0000256" key="1">
    <source>
        <dbReference type="ARBA" id="ARBA00006461"/>
    </source>
</evidence>
<sequence length="147" mass="15976">MMLDRPSRYLSFSAVGSRDGFGVKAGPSGQKPGTASKLNSTSLEPRKQLGRNDGSGSARPSAPKTLPLKAPMVRKEKVISASVATGSMPGLHKLLHSKPAPSVHKKPYDDDDDRDMEAGFDDIMMEEKRRSVSLQNSLDNLDLILLW</sequence>
<feature type="region of interest" description="Disordered" evidence="3">
    <location>
        <begin position="16"/>
        <end position="66"/>
    </location>
</feature>
<dbReference type="InterPro" id="IPR013256">
    <property type="entry name" value="Chromatin_SPT2"/>
</dbReference>
<feature type="compositionally biased region" description="Polar residues" evidence="3">
    <location>
        <begin position="31"/>
        <end position="43"/>
    </location>
</feature>
<proteinExistence type="inferred from homology"/>
<accession>A0A103XBV3</accession>
<dbReference type="EMBL" id="LEKV01005761">
    <property type="protein sequence ID" value="KVH87860.1"/>
    <property type="molecule type" value="Genomic_DNA"/>
</dbReference>
<reference evidence="4 5" key="1">
    <citation type="journal article" date="2016" name="Sci. Rep.">
        <title>The genome sequence of the outbreeding globe artichoke constructed de novo incorporating a phase-aware low-pass sequencing strategy of F1 progeny.</title>
        <authorList>
            <person name="Scaglione D."/>
            <person name="Reyes-Chin-Wo S."/>
            <person name="Acquadro A."/>
            <person name="Froenicke L."/>
            <person name="Portis E."/>
            <person name="Beitel C."/>
            <person name="Tirone M."/>
            <person name="Mauro R."/>
            <person name="Lo Monaco A."/>
            <person name="Mauromicale G."/>
            <person name="Faccioli P."/>
            <person name="Cattivelli L."/>
            <person name="Rieseberg L."/>
            <person name="Michelmore R."/>
            <person name="Lanteri S."/>
        </authorList>
    </citation>
    <scope>NUCLEOTIDE SEQUENCE [LARGE SCALE GENOMIC DNA]</scope>
    <source>
        <strain evidence="4">2C</strain>
    </source>
</reference>
<comment type="caution">
    <text evidence="4">The sequence shown here is derived from an EMBL/GenBank/DDBJ whole genome shotgun (WGS) entry which is preliminary data.</text>
</comment>
<organism evidence="4 5">
    <name type="scientific">Cynara cardunculus var. scolymus</name>
    <name type="common">Globe artichoke</name>
    <name type="synonym">Cynara scolymus</name>
    <dbReference type="NCBI Taxonomy" id="59895"/>
    <lineage>
        <taxon>Eukaryota</taxon>
        <taxon>Viridiplantae</taxon>
        <taxon>Streptophyta</taxon>
        <taxon>Embryophyta</taxon>
        <taxon>Tracheophyta</taxon>
        <taxon>Spermatophyta</taxon>
        <taxon>Magnoliopsida</taxon>
        <taxon>eudicotyledons</taxon>
        <taxon>Gunneridae</taxon>
        <taxon>Pentapetalae</taxon>
        <taxon>asterids</taxon>
        <taxon>campanulids</taxon>
        <taxon>Asterales</taxon>
        <taxon>Asteraceae</taxon>
        <taxon>Carduoideae</taxon>
        <taxon>Cardueae</taxon>
        <taxon>Carduinae</taxon>
        <taxon>Cynara</taxon>
    </lineage>
</organism>
<name>A0A103XBV3_CYNCS</name>
<evidence type="ECO:0000256" key="3">
    <source>
        <dbReference type="SAM" id="MobiDB-lite"/>
    </source>
</evidence>
<protein>
    <submittedName>
        <fullName evidence="4">Chromatin SPT2</fullName>
    </submittedName>
</protein>
<dbReference type="Proteomes" id="UP000243975">
    <property type="component" value="Unassembled WGS sequence"/>
</dbReference>
<keyword evidence="5" id="KW-1185">Reference proteome</keyword>
<dbReference type="STRING" id="59895.A0A103XBV3"/>
<dbReference type="Pfam" id="PF08243">
    <property type="entry name" value="SPT2"/>
    <property type="match status" value="1"/>
</dbReference>
<keyword evidence="2" id="KW-0175">Coiled coil</keyword>
<gene>
    <name evidence="4" type="ORF">Ccrd_024826</name>
</gene>
<evidence type="ECO:0000313" key="5">
    <source>
        <dbReference type="Proteomes" id="UP000243975"/>
    </source>
</evidence>
<comment type="similarity">
    <text evidence="1">Belongs to the SPT2 family.</text>
</comment>
<feature type="region of interest" description="Disordered" evidence="3">
    <location>
        <begin position="90"/>
        <end position="116"/>
    </location>
</feature>
<dbReference type="Gramene" id="KVH87860">
    <property type="protein sequence ID" value="KVH87860"/>
    <property type="gene ID" value="Ccrd_024826"/>
</dbReference>